<accession>A0AAN8X925</accession>
<proteinExistence type="predicted"/>
<comment type="caution">
    <text evidence="2">The sequence shown here is derived from an EMBL/GenBank/DDBJ whole genome shotgun (WGS) entry which is preliminary data.</text>
</comment>
<evidence type="ECO:0000313" key="2">
    <source>
        <dbReference type="EMBL" id="KAK7074420.1"/>
    </source>
</evidence>
<gene>
    <name evidence="2" type="ORF">SK128_017174</name>
</gene>
<organism evidence="2 3">
    <name type="scientific">Halocaridina rubra</name>
    <name type="common">Hawaiian red shrimp</name>
    <dbReference type="NCBI Taxonomy" id="373956"/>
    <lineage>
        <taxon>Eukaryota</taxon>
        <taxon>Metazoa</taxon>
        <taxon>Ecdysozoa</taxon>
        <taxon>Arthropoda</taxon>
        <taxon>Crustacea</taxon>
        <taxon>Multicrustacea</taxon>
        <taxon>Malacostraca</taxon>
        <taxon>Eumalacostraca</taxon>
        <taxon>Eucarida</taxon>
        <taxon>Decapoda</taxon>
        <taxon>Pleocyemata</taxon>
        <taxon>Caridea</taxon>
        <taxon>Atyoidea</taxon>
        <taxon>Atyidae</taxon>
        <taxon>Halocaridina</taxon>
    </lineage>
</organism>
<dbReference type="AlphaFoldDB" id="A0AAN8X925"/>
<feature type="compositionally biased region" description="Acidic residues" evidence="1">
    <location>
        <begin position="74"/>
        <end position="85"/>
    </location>
</feature>
<name>A0AAN8X925_HALRR</name>
<feature type="non-terminal residue" evidence="2">
    <location>
        <position position="1"/>
    </location>
</feature>
<dbReference type="Proteomes" id="UP001381693">
    <property type="component" value="Unassembled WGS sequence"/>
</dbReference>
<dbReference type="EMBL" id="JAXCGZ010011607">
    <property type="protein sequence ID" value="KAK7074420.1"/>
    <property type="molecule type" value="Genomic_DNA"/>
</dbReference>
<evidence type="ECO:0000313" key="3">
    <source>
        <dbReference type="Proteomes" id="UP001381693"/>
    </source>
</evidence>
<feature type="region of interest" description="Disordered" evidence="1">
    <location>
        <begin position="67"/>
        <end position="91"/>
    </location>
</feature>
<keyword evidence="3" id="KW-1185">Reference proteome</keyword>
<protein>
    <submittedName>
        <fullName evidence="2">Uncharacterized protein</fullName>
    </submittedName>
</protein>
<sequence length="91" mass="10335">EGLWLDLKITDDGFVWGDGVKLTSELAGTIATVPDSSPTWYLRMKTGTLGWNYKRNKFCICQGNPLGLDWNNSQDEDRETQESEEDKNTFS</sequence>
<evidence type="ECO:0000256" key="1">
    <source>
        <dbReference type="SAM" id="MobiDB-lite"/>
    </source>
</evidence>
<reference evidence="2 3" key="1">
    <citation type="submission" date="2023-11" db="EMBL/GenBank/DDBJ databases">
        <title>Halocaridina rubra genome assembly.</title>
        <authorList>
            <person name="Smith C."/>
        </authorList>
    </citation>
    <scope>NUCLEOTIDE SEQUENCE [LARGE SCALE GENOMIC DNA]</scope>
    <source>
        <strain evidence="2">EP-1</strain>
        <tissue evidence="2">Whole</tissue>
    </source>
</reference>